<evidence type="ECO:0000313" key="1">
    <source>
        <dbReference type="EMBL" id="KAI5648747.1"/>
    </source>
</evidence>
<name>A0ACB9ZP76_CATRO</name>
<dbReference type="Proteomes" id="UP001060085">
    <property type="component" value="Linkage Group LG08"/>
</dbReference>
<evidence type="ECO:0000313" key="2">
    <source>
        <dbReference type="Proteomes" id="UP001060085"/>
    </source>
</evidence>
<proteinExistence type="predicted"/>
<accession>A0ACB9ZP76</accession>
<keyword evidence="2" id="KW-1185">Reference proteome</keyword>
<organism evidence="1 2">
    <name type="scientific">Catharanthus roseus</name>
    <name type="common">Madagascar periwinkle</name>
    <name type="synonym">Vinca rosea</name>
    <dbReference type="NCBI Taxonomy" id="4058"/>
    <lineage>
        <taxon>Eukaryota</taxon>
        <taxon>Viridiplantae</taxon>
        <taxon>Streptophyta</taxon>
        <taxon>Embryophyta</taxon>
        <taxon>Tracheophyta</taxon>
        <taxon>Spermatophyta</taxon>
        <taxon>Magnoliopsida</taxon>
        <taxon>eudicotyledons</taxon>
        <taxon>Gunneridae</taxon>
        <taxon>Pentapetalae</taxon>
        <taxon>asterids</taxon>
        <taxon>lamiids</taxon>
        <taxon>Gentianales</taxon>
        <taxon>Apocynaceae</taxon>
        <taxon>Rauvolfioideae</taxon>
        <taxon>Vinceae</taxon>
        <taxon>Catharanthinae</taxon>
        <taxon>Catharanthus</taxon>
    </lineage>
</organism>
<protein>
    <submittedName>
        <fullName evidence="1">Uncharacterized protein</fullName>
    </submittedName>
</protein>
<dbReference type="EMBL" id="CM044708">
    <property type="protein sequence ID" value="KAI5648747.1"/>
    <property type="molecule type" value="Genomic_DNA"/>
</dbReference>
<reference evidence="2" key="1">
    <citation type="journal article" date="2023" name="Nat. Plants">
        <title>Single-cell RNA sequencing provides a high-resolution roadmap for understanding the multicellular compartmentation of specialized metabolism.</title>
        <authorList>
            <person name="Sun S."/>
            <person name="Shen X."/>
            <person name="Li Y."/>
            <person name="Li Y."/>
            <person name="Wang S."/>
            <person name="Li R."/>
            <person name="Zhang H."/>
            <person name="Shen G."/>
            <person name="Guo B."/>
            <person name="Wei J."/>
            <person name="Xu J."/>
            <person name="St-Pierre B."/>
            <person name="Chen S."/>
            <person name="Sun C."/>
        </authorList>
    </citation>
    <scope>NUCLEOTIDE SEQUENCE [LARGE SCALE GENOMIC DNA]</scope>
</reference>
<sequence length="214" mass="24682">MEANSKQEDYQAKLEKHMHNFHHASGQDSMLMLETTLGTKTLFLEDIMELITSLLMQNPMGILLTMIKGSFKGRTLRPSMIEEFRKINELPQAQESEYLECSKEKESKLEKNESVKGNDCCIKKTESEKEEVDEYHFIIANYSSCVLGVEDRGRSTEKELGTILEELPISLSLNLSITACNKKATEFLKYIYYKNHNNIDINNKKFERKGLVKI</sequence>
<gene>
    <name evidence="1" type="ORF">M9H77_34752</name>
</gene>
<comment type="caution">
    <text evidence="1">The sequence shown here is derived from an EMBL/GenBank/DDBJ whole genome shotgun (WGS) entry which is preliminary data.</text>
</comment>